<reference evidence="2" key="1">
    <citation type="journal article" date="2023" name="Mol. Phylogenet. Evol.">
        <title>Genome-scale phylogeny and comparative genomics of the fungal order Sordariales.</title>
        <authorList>
            <person name="Hensen N."/>
            <person name="Bonometti L."/>
            <person name="Westerberg I."/>
            <person name="Brannstrom I.O."/>
            <person name="Guillou S."/>
            <person name="Cros-Aarteil S."/>
            <person name="Calhoun S."/>
            <person name="Haridas S."/>
            <person name="Kuo A."/>
            <person name="Mondo S."/>
            <person name="Pangilinan J."/>
            <person name="Riley R."/>
            <person name="LaButti K."/>
            <person name="Andreopoulos B."/>
            <person name="Lipzen A."/>
            <person name="Chen C."/>
            <person name="Yan M."/>
            <person name="Daum C."/>
            <person name="Ng V."/>
            <person name="Clum A."/>
            <person name="Steindorff A."/>
            <person name="Ohm R.A."/>
            <person name="Martin F."/>
            <person name="Silar P."/>
            <person name="Natvig D.O."/>
            <person name="Lalanne C."/>
            <person name="Gautier V."/>
            <person name="Ament-Velasquez S.L."/>
            <person name="Kruys A."/>
            <person name="Hutchinson M.I."/>
            <person name="Powell A.J."/>
            <person name="Barry K."/>
            <person name="Miller A.N."/>
            <person name="Grigoriev I.V."/>
            <person name="Debuchy R."/>
            <person name="Gladieux P."/>
            <person name="Hiltunen Thoren M."/>
            <person name="Johannesson H."/>
        </authorList>
    </citation>
    <scope>NUCLEOTIDE SEQUENCE</scope>
    <source>
        <strain evidence="2">CBS 958.72</strain>
    </source>
</reference>
<evidence type="ECO:0000313" key="3">
    <source>
        <dbReference type="Proteomes" id="UP001287356"/>
    </source>
</evidence>
<dbReference type="AlphaFoldDB" id="A0AAE0TYI6"/>
<evidence type="ECO:0000313" key="2">
    <source>
        <dbReference type="EMBL" id="KAK3384246.1"/>
    </source>
</evidence>
<protein>
    <recommendedName>
        <fullName evidence="4">Secreted protein</fullName>
    </recommendedName>
</protein>
<comment type="caution">
    <text evidence="2">The sequence shown here is derived from an EMBL/GenBank/DDBJ whole genome shotgun (WGS) entry which is preliminary data.</text>
</comment>
<sequence length="137" mass="15172">MTRKGSTPGAICVLLGLIKLVTCTAVSKCQSNLNLTSLLPNVEQSTQHSQTWTPSTTRSHVTPAVHAPLWMNARLRHIAPRCTLPGLTWSARRLNTTSVSGPGRRCLDSQRGLWMTRIGSTILPCLTWPRRGSRDEW</sequence>
<feature type="chain" id="PRO_5042076050" description="Secreted protein" evidence="1">
    <location>
        <begin position="24"/>
        <end position="137"/>
    </location>
</feature>
<dbReference type="EMBL" id="JAULSN010000001">
    <property type="protein sequence ID" value="KAK3384246.1"/>
    <property type="molecule type" value="Genomic_DNA"/>
</dbReference>
<keyword evidence="1" id="KW-0732">Signal</keyword>
<dbReference type="Proteomes" id="UP001287356">
    <property type="component" value="Unassembled WGS sequence"/>
</dbReference>
<reference evidence="2" key="2">
    <citation type="submission" date="2023-06" db="EMBL/GenBank/DDBJ databases">
        <authorList>
            <consortium name="Lawrence Berkeley National Laboratory"/>
            <person name="Haridas S."/>
            <person name="Hensen N."/>
            <person name="Bonometti L."/>
            <person name="Westerberg I."/>
            <person name="Brannstrom I.O."/>
            <person name="Guillou S."/>
            <person name="Cros-Aarteil S."/>
            <person name="Calhoun S."/>
            <person name="Kuo A."/>
            <person name="Mondo S."/>
            <person name="Pangilinan J."/>
            <person name="Riley R."/>
            <person name="Labutti K."/>
            <person name="Andreopoulos B."/>
            <person name="Lipzen A."/>
            <person name="Chen C."/>
            <person name="Yanf M."/>
            <person name="Daum C."/>
            <person name="Ng V."/>
            <person name="Clum A."/>
            <person name="Steindorff A."/>
            <person name="Ohm R."/>
            <person name="Martin F."/>
            <person name="Silar P."/>
            <person name="Natvig D."/>
            <person name="Lalanne C."/>
            <person name="Gautier V."/>
            <person name="Ament-Velasquez S.L."/>
            <person name="Kruys A."/>
            <person name="Hutchinson M.I."/>
            <person name="Powell A.J."/>
            <person name="Barry K."/>
            <person name="Miller A.N."/>
            <person name="Grigoriev I.V."/>
            <person name="Debuchy R."/>
            <person name="Gladieux P."/>
            <person name="Thoren M.H."/>
            <person name="Johannesson H."/>
        </authorList>
    </citation>
    <scope>NUCLEOTIDE SEQUENCE</scope>
    <source>
        <strain evidence="2">CBS 958.72</strain>
    </source>
</reference>
<accession>A0AAE0TYI6</accession>
<feature type="signal peptide" evidence="1">
    <location>
        <begin position="1"/>
        <end position="23"/>
    </location>
</feature>
<keyword evidence="3" id="KW-1185">Reference proteome</keyword>
<proteinExistence type="predicted"/>
<evidence type="ECO:0008006" key="4">
    <source>
        <dbReference type="Google" id="ProtNLM"/>
    </source>
</evidence>
<gene>
    <name evidence="2" type="ORF">B0T24DRAFT_77086</name>
</gene>
<organism evidence="2 3">
    <name type="scientific">Lasiosphaeria ovina</name>
    <dbReference type="NCBI Taxonomy" id="92902"/>
    <lineage>
        <taxon>Eukaryota</taxon>
        <taxon>Fungi</taxon>
        <taxon>Dikarya</taxon>
        <taxon>Ascomycota</taxon>
        <taxon>Pezizomycotina</taxon>
        <taxon>Sordariomycetes</taxon>
        <taxon>Sordariomycetidae</taxon>
        <taxon>Sordariales</taxon>
        <taxon>Lasiosphaeriaceae</taxon>
        <taxon>Lasiosphaeria</taxon>
    </lineage>
</organism>
<name>A0AAE0TYI6_9PEZI</name>
<evidence type="ECO:0000256" key="1">
    <source>
        <dbReference type="SAM" id="SignalP"/>
    </source>
</evidence>